<evidence type="ECO:0000313" key="6">
    <source>
        <dbReference type="EMBL" id="SKA78919.1"/>
    </source>
</evidence>
<dbReference type="STRING" id="1121449.SAMN02745704_01224"/>
<evidence type="ECO:0000256" key="3">
    <source>
        <dbReference type="ARBA" id="ARBA00022989"/>
    </source>
</evidence>
<keyword evidence="4" id="KW-0472">Membrane</keyword>
<dbReference type="NCBIfam" id="TIGR01352">
    <property type="entry name" value="tonB_Cterm"/>
    <property type="match status" value="1"/>
</dbReference>
<evidence type="ECO:0000256" key="4">
    <source>
        <dbReference type="ARBA" id="ARBA00023136"/>
    </source>
</evidence>
<gene>
    <name evidence="6" type="ORF">SAMN02745704_01224</name>
</gene>
<evidence type="ECO:0000256" key="2">
    <source>
        <dbReference type="ARBA" id="ARBA00022692"/>
    </source>
</evidence>
<dbReference type="GO" id="GO:0055085">
    <property type="term" value="P:transmembrane transport"/>
    <property type="evidence" value="ECO:0007669"/>
    <property type="project" value="InterPro"/>
</dbReference>
<comment type="subcellular location">
    <subcellularLocation>
        <location evidence="1">Membrane</location>
        <topology evidence="1">Single-pass membrane protein</topology>
    </subcellularLocation>
</comment>
<dbReference type="GO" id="GO:0016020">
    <property type="term" value="C:membrane"/>
    <property type="evidence" value="ECO:0007669"/>
    <property type="project" value="UniProtKB-SubCell"/>
</dbReference>
<evidence type="ECO:0000256" key="1">
    <source>
        <dbReference type="ARBA" id="ARBA00004167"/>
    </source>
</evidence>
<protein>
    <submittedName>
        <fullName evidence="6">Protein TonB</fullName>
    </submittedName>
</protein>
<evidence type="ECO:0000259" key="5">
    <source>
        <dbReference type="PROSITE" id="PS52015"/>
    </source>
</evidence>
<dbReference type="InterPro" id="IPR037682">
    <property type="entry name" value="TonB_C"/>
</dbReference>
<keyword evidence="2" id="KW-0812">Transmembrane</keyword>
<keyword evidence="3" id="KW-1133">Transmembrane helix</keyword>
<keyword evidence="7" id="KW-1185">Reference proteome</keyword>
<dbReference type="AlphaFoldDB" id="A0A1T4WNV8"/>
<accession>A0A1T4WNV8</accession>
<dbReference type="SUPFAM" id="SSF74653">
    <property type="entry name" value="TolA/TonB C-terminal domain"/>
    <property type="match status" value="1"/>
</dbReference>
<sequence>MDARAVRNQGITLGRMVEEAMDASGDARLDRQVQAEKWYLSQVRRAIEERKFFSNGQRVAGLIGNVQYVFTITADDVFRDIRLVRSSGDARLDNAARSAIQAASGVVERPALLGHRTFRLVVTVKYQYQM</sequence>
<dbReference type="Proteomes" id="UP000190027">
    <property type="component" value="Unassembled WGS sequence"/>
</dbReference>
<dbReference type="Gene3D" id="3.30.1150.10">
    <property type="match status" value="1"/>
</dbReference>
<dbReference type="EMBL" id="FUYC01000003">
    <property type="protein sequence ID" value="SKA78919.1"/>
    <property type="molecule type" value="Genomic_DNA"/>
</dbReference>
<reference evidence="6 7" key="1">
    <citation type="submission" date="2017-02" db="EMBL/GenBank/DDBJ databases">
        <authorList>
            <person name="Peterson S.W."/>
        </authorList>
    </citation>
    <scope>NUCLEOTIDE SEQUENCE [LARGE SCALE GENOMIC DNA]</scope>
    <source>
        <strain evidence="6 7">DSM 16080</strain>
    </source>
</reference>
<dbReference type="InterPro" id="IPR006260">
    <property type="entry name" value="TonB/TolA_C"/>
</dbReference>
<evidence type="ECO:0000313" key="7">
    <source>
        <dbReference type="Proteomes" id="UP000190027"/>
    </source>
</evidence>
<dbReference type="Pfam" id="PF13103">
    <property type="entry name" value="TonB_2"/>
    <property type="match status" value="1"/>
</dbReference>
<name>A0A1T4WNV8_9BACT</name>
<dbReference type="PROSITE" id="PS52015">
    <property type="entry name" value="TONB_CTD"/>
    <property type="match status" value="1"/>
</dbReference>
<feature type="domain" description="TonB C-terminal" evidence="5">
    <location>
        <begin position="38"/>
        <end position="130"/>
    </location>
</feature>
<organism evidence="6 7">
    <name type="scientific">Paucidesulfovibrio gracilis DSM 16080</name>
    <dbReference type="NCBI Taxonomy" id="1121449"/>
    <lineage>
        <taxon>Bacteria</taxon>
        <taxon>Pseudomonadati</taxon>
        <taxon>Thermodesulfobacteriota</taxon>
        <taxon>Desulfovibrionia</taxon>
        <taxon>Desulfovibrionales</taxon>
        <taxon>Desulfovibrionaceae</taxon>
        <taxon>Paucidesulfovibrio</taxon>
    </lineage>
</organism>
<proteinExistence type="predicted"/>